<dbReference type="EMBL" id="KN832574">
    <property type="protein sequence ID" value="KII83785.1"/>
    <property type="molecule type" value="Genomic_DNA"/>
</dbReference>
<protein>
    <recommendedName>
        <fullName evidence="3">Protein kinase domain-containing protein</fullName>
    </recommendedName>
</protein>
<name>A0A0C9SWL5_PLICR</name>
<evidence type="ECO:0008006" key="3">
    <source>
        <dbReference type="Google" id="ProtNLM"/>
    </source>
</evidence>
<organism evidence="1 2">
    <name type="scientific">Plicaturopsis crispa FD-325 SS-3</name>
    <dbReference type="NCBI Taxonomy" id="944288"/>
    <lineage>
        <taxon>Eukaryota</taxon>
        <taxon>Fungi</taxon>
        <taxon>Dikarya</taxon>
        <taxon>Basidiomycota</taxon>
        <taxon>Agaricomycotina</taxon>
        <taxon>Agaricomycetes</taxon>
        <taxon>Agaricomycetidae</taxon>
        <taxon>Amylocorticiales</taxon>
        <taxon>Amylocorticiaceae</taxon>
        <taxon>Plicatura</taxon>
        <taxon>Plicaturopsis crispa</taxon>
    </lineage>
</organism>
<dbReference type="Proteomes" id="UP000053263">
    <property type="component" value="Unassembled WGS sequence"/>
</dbReference>
<dbReference type="SUPFAM" id="SSF56112">
    <property type="entry name" value="Protein kinase-like (PK-like)"/>
    <property type="match status" value="1"/>
</dbReference>
<dbReference type="HOGENOM" id="CLU_877503_0_0_1"/>
<reference evidence="1 2" key="1">
    <citation type="submission" date="2014-06" db="EMBL/GenBank/DDBJ databases">
        <title>Evolutionary Origins and Diversification of the Mycorrhizal Mutualists.</title>
        <authorList>
            <consortium name="DOE Joint Genome Institute"/>
            <consortium name="Mycorrhizal Genomics Consortium"/>
            <person name="Kohler A."/>
            <person name="Kuo A."/>
            <person name="Nagy L.G."/>
            <person name="Floudas D."/>
            <person name="Copeland A."/>
            <person name="Barry K.W."/>
            <person name="Cichocki N."/>
            <person name="Veneault-Fourrey C."/>
            <person name="LaButti K."/>
            <person name="Lindquist E.A."/>
            <person name="Lipzen A."/>
            <person name="Lundell T."/>
            <person name="Morin E."/>
            <person name="Murat C."/>
            <person name="Riley R."/>
            <person name="Ohm R."/>
            <person name="Sun H."/>
            <person name="Tunlid A."/>
            <person name="Henrissat B."/>
            <person name="Grigoriev I.V."/>
            <person name="Hibbett D.S."/>
            <person name="Martin F."/>
        </authorList>
    </citation>
    <scope>NUCLEOTIDE SEQUENCE [LARGE SCALE GENOMIC DNA]</scope>
    <source>
        <strain evidence="1 2">FD-325 SS-3</strain>
    </source>
</reference>
<proteinExistence type="predicted"/>
<evidence type="ECO:0000313" key="2">
    <source>
        <dbReference type="Proteomes" id="UP000053263"/>
    </source>
</evidence>
<dbReference type="OrthoDB" id="3182995at2759"/>
<accession>A0A0C9SWL5</accession>
<sequence length="317" mass="36508">MSISEYSKLEFTDPRTGKFYSLSNSRHRATRATTTGPSATAAIIRTLHDTRHSIVYRASVNGREVILKCSVYSPLRDCSYTDLEREAETYRNALAKLQGKVVPRSYGFYRSSNDIEKPICCLVLEDCGDMVYCFYDLPADDQLKIMLHVKALHDKGLALRDFAERDVVCRNGDYRLIDFHDTDNHTCEWDGDLHVGKGTPVGLICRYMLDRGLDMHFWPPQLPPSVYIGDTRVPAKWYPSQTKINELLQDLDEDDIEYNFNFVQEHLLCYQEDVVAGRKPVTVKEFRRRVSQLPFKMKKGRVVLGDTNNTIYYATAY</sequence>
<keyword evidence="2" id="KW-1185">Reference proteome</keyword>
<evidence type="ECO:0000313" key="1">
    <source>
        <dbReference type="EMBL" id="KII83785.1"/>
    </source>
</evidence>
<dbReference type="InterPro" id="IPR011009">
    <property type="entry name" value="Kinase-like_dom_sf"/>
</dbReference>
<dbReference type="AlphaFoldDB" id="A0A0C9SWL5"/>
<gene>
    <name evidence="1" type="ORF">PLICRDRAFT_180127</name>
</gene>